<feature type="compositionally biased region" description="Polar residues" evidence="1">
    <location>
        <begin position="310"/>
        <end position="326"/>
    </location>
</feature>
<protein>
    <submittedName>
        <fullName evidence="4">MBL fold metallo-hydrolase</fullName>
    </submittedName>
</protein>
<dbReference type="PANTHER" id="PTHR42951">
    <property type="entry name" value="METALLO-BETA-LACTAMASE DOMAIN-CONTAINING"/>
    <property type="match status" value="1"/>
</dbReference>
<evidence type="ECO:0000259" key="3">
    <source>
        <dbReference type="SMART" id="SM00849"/>
    </source>
</evidence>
<sequence length="326" mass="35079">MLMDTLAAGVTQLRIQRFVNVYFVETGTPGEWVLIDTGLPGSAKTIIAAANKLFYPGTRPEAILLTHGHLDHLGSARQLADHWQVPVIAHPLEMPYLTGQALYPPRDPTVGGSLAFMSRFFPAQLPNLGKRVQALNTDEPAAPYLMNWRWLHVPGHAPGQLAFFREADRVLIGADAFATCHHDSVPAVLLSRPKISRAGTPFNYDWAASRQSVQTLAALEPQAIGCGHGPVITGPTAAADLHQLADNYPVPAHGRYVHEPAHTDANGVAHLPPAPKDKLPMQAAVLGASILAAGAAWLLIGGRRRGRKPATTQPKQQYASRATFSS</sequence>
<gene>
    <name evidence="4" type="ORF">GCM10011495_09790</name>
</gene>
<comment type="caution">
    <text evidence="4">The sequence shown here is derived from an EMBL/GenBank/DDBJ whole genome shotgun (WGS) entry which is preliminary data.</text>
</comment>
<dbReference type="Pfam" id="PF00753">
    <property type="entry name" value="Lactamase_B"/>
    <property type="match status" value="1"/>
</dbReference>
<keyword evidence="2" id="KW-0472">Membrane</keyword>
<feature type="domain" description="Metallo-beta-lactamase" evidence="3">
    <location>
        <begin position="18"/>
        <end position="228"/>
    </location>
</feature>
<dbReference type="InterPro" id="IPR050855">
    <property type="entry name" value="NDM-1-like"/>
</dbReference>
<evidence type="ECO:0000313" key="5">
    <source>
        <dbReference type="Proteomes" id="UP000637774"/>
    </source>
</evidence>
<feature type="region of interest" description="Disordered" evidence="1">
    <location>
        <begin position="305"/>
        <end position="326"/>
    </location>
</feature>
<proteinExistence type="predicted"/>
<reference evidence="5" key="1">
    <citation type="journal article" date="2019" name="Int. J. Syst. Evol. Microbiol.">
        <title>The Global Catalogue of Microorganisms (GCM) 10K type strain sequencing project: providing services to taxonomists for standard genome sequencing and annotation.</title>
        <authorList>
            <consortium name="The Broad Institute Genomics Platform"/>
            <consortium name="The Broad Institute Genome Sequencing Center for Infectious Disease"/>
            <person name="Wu L."/>
            <person name="Ma J."/>
        </authorList>
    </citation>
    <scope>NUCLEOTIDE SEQUENCE [LARGE SCALE GENOMIC DNA]</scope>
    <source>
        <strain evidence="5">CGMCC 1.14966</strain>
    </source>
</reference>
<accession>A0ABQ2A1J3</accession>
<keyword evidence="2" id="KW-0812">Transmembrane</keyword>
<dbReference type="Gene3D" id="3.60.15.10">
    <property type="entry name" value="Ribonuclease Z/Hydroxyacylglutathione hydrolase-like"/>
    <property type="match status" value="1"/>
</dbReference>
<dbReference type="CDD" id="cd07721">
    <property type="entry name" value="yflN-like_MBL-fold"/>
    <property type="match status" value="1"/>
</dbReference>
<dbReference type="SUPFAM" id="SSF56281">
    <property type="entry name" value="Metallo-hydrolase/oxidoreductase"/>
    <property type="match status" value="1"/>
</dbReference>
<dbReference type="InterPro" id="IPR036866">
    <property type="entry name" value="RibonucZ/Hydroxyglut_hydro"/>
</dbReference>
<dbReference type="EMBL" id="BMGY01000006">
    <property type="protein sequence ID" value="GGH82088.1"/>
    <property type="molecule type" value="Genomic_DNA"/>
</dbReference>
<dbReference type="Proteomes" id="UP000637774">
    <property type="component" value="Unassembled WGS sequence"/>
</dbReference>
<keyword evidence="5" id="KW-1185">Reference proteome</keyword>
<evidence type="ECO:0000313" key="4">
    <source>
        <dbReference type="EMBL" id="GGH82088.1"/>
    </source>
</evidence>
<evidence type="ECO:0000256" key="2">
    <source>
        <dbReference type="SAM" id="Phobius"/>
    </source>
</evidence>
<feature type="transmembrane region" description="Helical" evidence="2">
    <location>
        <begin position="279"/>
        <end position="300"/>
    </location>
</feature>
<evidence type="ECO:0000256" key="1">
    <source>
        <dbReference type="SAM" id="MobiDB-lite"/>
    </source>
</evidence>
<keyword evidence="2" id="KW-1133">Transmembrane helix</keyword>
<dbReference type="InterPro" id="IPR001279">
    <property type="entry name" value="Metallo-B-lactamas"/>
</dbReference>
<dbReference type="SMART" id="SM00849">
    <property type="entry name" value="Lactamase_B"/>
    <property type="match status" value="1"/>
</dbReference>
<dbReference type="PANTHER" id="PTHR42951:SF17">
    <property type="entry name" value="METALLO-BETA-LACTAMASE DOMAIN-CONTAINING PROTEIN"/>
    <property type="match status" value="1"/>
</dbReference>
<organism evidence="4 5">
    <name type="scientific">Hymenobacter frigidus</name>
    <dbReference type="NCBI Taxonomy" id="1524095"/>
    <lineage>
        <taxon>Bacteria</taxon>
        <taxon>Pseudomonadati</taxon>
        <taxon>Bacteroidota</taxon>
        <taxon>Cytophagia</taxon>
        <taxon>Cytophagales</taxon>
        <taxon>Hymenobacteraceae</taxon>
        <taxon>Hymenobacter</taxon>
    </lineage>
</organism>
<name>A0ABQ2A1J3_9BACT</name>